<dbReference type="Proteomes" id="UP000249723">
    <property type="component" value="Unassembled WGS sequence"/>
</dbReference>
<accession>A0A2X0LAA6</accession>
<dbReference type="EMBL" id="FMWP01000138">
    <property type="protein sequence ID" value="SDA03821.1"/>
    <property type="molecule type" value="Genomic_DNA"/>
</dbReference>
<protein>
    <submittedName>
        <fullName evidence="2">BZ3500_MvSof-1268-A1-R1_Chr11-1g03256 protein</fullName>
    </submittedName>
</protein>
<reference evidence="3" key="1">
    <citation type="submission" date="2016-10" db="EMBL/GenBank/DDBJ databases">
        <authorList>
            <person name="Jeantristanb JTB J.-T."/>
            <person name="Ricardo R."/>
        </authorList>
    </citation>
    <scope>NUCLEOTIDE SEQUENCE [LARGE SCALE GENOMIC DNA]</scope>
</reference>
<sequence length="238" mass="25438">MCQNVFVNSLDDFCFFAPPKAGSTIGDTEAKVVSFCLKTGYGTRTVSADIFKGAHYLVTPHYTQITAIGDFTRVNVKRADEGGELDPHGATGVGNPIGGLVYANGQQVFEWHQFISDTELSLRVCTSDDAKANQKWCPHIYDEMGSRWNDPGSFAPGFTSCEGDGSPLPSGIYSQGATKKTFHQGDHYKPLAPSPGTFRNCETFSSLQAMAAKKAGRRSSRAGGGEGGSFGLLRGSSD</sequence>
<dbReference type="AlphaFoldDB" id="A0A2X0LAA6"/>
<keyword evidence="3" id="KW-1185">Reference proteome</keyword>
<name>A0A2X0LAA6_9BASI</name>
<organism evidence="2 3">
    <name type="scientific">Microbotryum saponariae</name>
    <dbReference type="NCBI Taxonomy" id="289078"/>
    <lineage>
        <taxon>Eukaryota</taxon>
        <taxon>Fungi</taxon>
        <taxon>Dikarya</taxon>
        <taxon>Basidiomycota</taxon>
        <taxon>Pucciniomycotina</taxon>
        <taxon>Microbotryomycetes</taxon>
        <taxon>Microbotryales</taxon>
        <taxon>Microbotryaceae</taxon>
        <taxon>Microbotryum</taxon>
    </lineage>
</organism>
<evidence type="ECO:0000313" key="3">
    <source>
        <dbReference type="Proteomes" id="UP000249723"/>
    </source>
</evidence>
<proteinExistence type="predicted"/>
<evidence type="ECO:0000313" key="2">
    <source>
        <dbReference type="EMBL" id="SDA03821.1"/>
    </source>
</evidence>
<feature type="region of interest" description="Disordered" evidence="1">
    <location>
        <begin position="212"/>
        <end position="238"/>
    </location>
</feature>
<gene>
    <name evidence="2" type="ORF">BZ3500_MVSOF-1268-A1-R1_CHR11-1G03256</name>
</gene>
<dbReference type="STRING" id="289078.A0A2X0LAA6"/>
<evidence type="ECO:0000256" key="1">
    <source>
        <dbReference type="SAM" id="MobiDB-lite"/>
    </source>
</evidence>